<reference evidence="2 3" key="1">
    <citation type="submission" date="2024-09" db="EMBL/GenBank/DDBJ databases">
        <title>Rethinking Asexuality: The Enigmatic Case of Functional Sexual Genes in Lepraria (Stereocaulaceae).</title>
        <authorList>
            <person name="Doellman M."/>
            <person name="Sun Y."/>
            <person name="Barcenas-Pena A."/>
            <person name="Lumbsch H.T."/>
            <person name="Grewe F."/>
        </authorList>
    </citation>
    <scope>NUCLEOTIDE SEQUENCE [LARGE SCALE GENOMIC DNA]</scope>
    <source>
        <strain evidence="2 3">Grewe 0041</strain>
    </source>
</reference>
<protein>
    <recommendedName>
        <fullName evidence="4">Secreted protein</fullName>
    </recommendedName>
</protein>
<evidence type="ECO:0000313" key="2">
    <source>
        <dbReference type="EMBL" id="KAL2056806.1"/>
    </source>
</evidence>
<proteinExistence type="predicted"/>
<feature type="compositionally biased region" description="Low complexity" evidence="1">
    <location>
        <begin position="13"/>
        <end position="27"/>
    </location>
</feature>
<accession>A0ABR4BJ13</accession>
<comment type="caution">
    <text evidence="2">The sequence shown here is derived from an EMBL/GenBank/DDBJ whole genome shotgun (WGS) entry which is preliminary data.</text>
</comment>
<evidence type="ECO:0000313" key="3">
    <source>
        <dbReference type="Proteomes" id="UP001590951"/>
    </source>
</evidence>
<gene>
    <name evidence="2" type="ORF">ABVK25_003201</name>
</gene>
<name>A0ABR4BJ13_9LECA</name>
<evidence type="ECO:0000256" key="1">
    <source>
        <dbReference type="SAM" id="MobiDB-lite"/>
    </source>
</evidence>
<dbReference type="Proteomes" id="UP001590951">
    <property type="component" value="Unassembled WGS sequence"/>
</dbReference>
<dbReference type="EMBL" id="JBHFEH010000007">
    <property type="protein sequence ID" value="KAL2056806.1"/>
    <property type="molecule type" value="Genomic_DNA"/>
</dbReference>
<evidence type="ECO:0008006" key="4">
    <source>
        <dbReference type="Google" id="ProtNLM"/>
    </source>
</evidence>
<keyword evidence="3" id="KW-1185">Reference proteome</keyword>
<sequence>MASMTTTTAAIATAAAASTTSQATPGTNSKAVTAMPGMDMGGFTDCKSSVRNLLHPSSLLLQSTNPLALDVLELVHP</sequence>
<organism evidence="2 3">
    <name type="scientific">Lepraria finkii</name>
    <dbReference type="NCBI Taxonomy" id="1340010"/>
    <lineage>
        <taxon>Eukaryota</taxon>
        <taxon>Fungi</taxon>
        <taxon>Dikarya</taxon>
        <taxon>Ascomycota</taxon>
        <taxon>Pezizomycotina</taxon>
        <taxon>Lecanoromycetes</taxon>
        <taxon>OSLEUM clade</taxon>
        <taxon>Lecanoromycetidae</taxon>
        <taxon>Lecanorales</taxon>
        <taxon>Lecanorineae</taxon>
        <taxon>Stereocaulaceae</taxon>
        <taxon>Lepraria</taxon>
    </lineage>
</organism>
<feature type="region of interest" description="Disordered" evidence="1">
    <location>
        <begin position="13"/>
        <end position="35"/>
    </location>
</feature>